<comment type="caution">
    <text evidence="2">The sequence shown here is derived from an EMBL/GenBank/DDBJ whole genome shotgun (WGS) entry which is preliminary data.</text>
</comment>
<dbReference type="InterPro" id="IPR051044">
    <property type="entry name" value="MAG_DAG_Lipase"/>
</dbReference>
<dbReference type="PANTHER" id="PTHR11614">
    <property type="entry name" value="PHOSPHOLIPASE-RELATED"/>
    <property type="match status" value="1"/>
</dbReference>
<evidence type="ECO:0000313" key="3">
    <source>
        <dbReference type="Proteomes" id="UP000294192"/>
    </source>
</evidence>
<keyword evidence="3" id="KW-1185">Reference proteome</keyword>
<gene>
    <name evidence="2" type="ORF">C4B24_03945</name>
</gene>
<organism evidence="2 3">
    <name type="scientific">Mycoplasma marinum</name>
    <dbReference type="NCBI Taxonomy" id="1937190"/>
    <lineage>
        <taxon>Bacteria</taxon>
        <taxon>Bacillati</taxon>
        <taxon>Mycoplasmatota</taxon>
        <taxon>Mollicutes</taxon>
        <taxon>Mycoplasmataceae</taxon>
        <taxon>Mycoplasma</taxon>
    </lineage>
</organism>
<protein>
    <recommendedName>
        <fullName evidence="1">Serine aminopeptidase S33 domain-containing protein</fullName>
    </recommendedName>
</protein>
<sequence length="292" mass="34175">MEKEKINLKDKEYTYLYKWTVKKPKAILHIIHGSKEHIGRYEELISFLNKHDISVYGMDIRGHGISAIEQDVQGHIESYKLLLDDIEKMNKIIKKENPKTNIVMYGHSMGSFILRYYLKYHKEYDAIISGTKESTLFNSYADLNVARLSRIIRGKKKANWLIETLSYKTFDKKMPKGESWLSNDSQVQEKYDSDKLNPKVFTNESFVAMLSWLKQIRKSETYTNYKGRLLIIAGTKDPVGNMGKGPKKVFNKFKKRGANIQIKLYKNGHHEIHNDHDKLTTYQDIVNFILDK</sequence>
<dbReference type="InterPro" id="IPR022742">
    <property type="entry name" value="Hydrolase_4"/>
</dbReference>
<feature type="domain" description="Serine aminopeptidase S33" evidence="1">
    <location>
        <begin position="23"/>
        <end position="277"/>
    </location>
</feature>
<dbReference type="Gene3D" id="3.40.50.1820">
    <property type="entry name" value="alpha/beta hydrolase"/>
    <property type="match status" value="1"/>
</dbReference>
<dbReference type="InterPro" id="IPR029058">
    <property type="entry name" value="AB_hydrolase_fold"/>
</dbReference>
<dbReference type="EMBL" id="PSZO01000021">
    <property type="protein sequence ID" value="TCG10798.1"/>
    <property type="molecule type" value="Genomic_DNA"/>
</dbReference>
<accession>A0A4V2NHZ5</accession>
<reference evidence="2 3" key="1">
    <citation type="submission" date="2018-02" db="EMBL/GenBank/DDBJ databases">
        <title>Mycoplasma marinum and Mycoplasma todarodis sp. nov., moderately halophilic and psychrotolerant mycoplasmas isolated from cephalopods.</title>
        <authorList>
            <person name="Viver T."/>
        </authorList>
    </citation>
    <scope>NUCLEOTIDE SEQUENCE [LARGE SCALE GENOMIC DNA]</scope>
    <source>
        <strain evidence="2 3">PE</strain>
    </source>
</reference>
<dbReference type="Proteomes" id="UP000294192">
    <property type="component" value="Unassembled WGS sequence"/>
</dbReference>
<dbReference type="SUPFAM" id="SSF53474">
    <property type="entry name" value="alpha/beta-Hydrolases"/>
    <property type="match status" value="1"/>
</dbReference>
<evidence type="ECO:0000313" key="2">
    <source>
        <dbReference type="EMBL" id="TCG10798.1"/>
    </source>
</evidence>
<name>A0A4V2NHZ5_9MOLU</name>
<dbReference type="RefSeq" id="WP_131599466.1">
    <property type="nucleotide sequence ID" value="NZ_CBDBYK010000016.1"/>
</dbReference>
<dbReference type="OrthoDB" id="9806902at2"/>
<dbReference type="Pfam" id="PF12146">
    <property type="entry name" value="Hydrolase_4"/>
    <property type="match status" value="1"/>
</dbReference>
<proteinExistence type="predicted"/>
<dbReference type="AlphaFoldDB" id="A0A4V2NHZ5"/>
<evidence type="ECO:0000259" key="1">
    <source>
        <dbReference type="Pfam" id="PF12146"/>
    </source>
</evidence>